<comment type="caution">
    <text evidence="1">The sequence shown here is derived from an EMBL/GenBank/DDBJ whole genome shotgun (WGS) entry which is preliminary data.</text>
</comment>
<protein>
    <submittedName>
        <fullName evidence="1">Uncharacterized protein</fullName>
    </submittedName>
</protein>
<name>A0AAD5R334_PARTN</name>
<proteinExistence type="predicted"/>
<dbReference type="Proteomes" id="UP001196413">
    <property type="component" value="Unassembled WGS sequence"/>
</dbReference>
<organism evidence="1 2">
    <name type="scientific">Parelaphostrongylus tenuis</name>
    <name type="common">Meningeal worm</name>
    <dbReference type="NCBI Taxonomy" id="148309"/>
    <lineage>
        <taxon>Eukaryota</taxon>
        <taxon>Metazoa</taxon>
        <taxon>Ecdysozoa</taxon>
        <taxon>Nematoda</taxon>
        <taxon>Chromadorea</taxon>
        <taxon>Rhabditida</taxon>
        <taxon>Rhabditina</taxon>
        <taxon>Rhabditomorpha</taxon>
        <taxon>Strongyloidea</taxon>
        <taxon>Metastrongylidae</taxon>
        <taxon>Parelaphostrongylus</taxon>
    </lineage>
</organism>
<reference evidence="1" key="1">
    <citation type="submission" date="2021-06" db="EMBL/GenBank/DDBJ databases">
        <title>Parelaphostrongylus tenuis whole genome reference sequence.</title>
        <authorList>
            <person name="Garwood T.J."/>
            <person name="Larsen P.A."/>
            <person name="Fountain-Jones N.M."/>
            <person name="Garbe J.R."/>
            <person name="Macchietto M.G."/>
            <person name="Kania S.A."/>
            <person name="Gerhold R.W."/>
            <person name="Richards J.E."/>
            <person name="Wolf T.M."/>
        </authorList>
    </citation>
    <scope>NUCLEOTIDE SEQUENCE</scope>
    <source>
        <strain evidence="1">MNPRO001-30</strain>
        <tissue evidence="1">Meninges</tissue>
    </source>
</reference>
<keyword evidence="2" id="KW-1185">Reference proteome</keyword>
<dbReference type="AlphaFoldDB" id="A0AAD5R334"/>
<evidence type="ECO:0000313" key="1">
    <source>
        <dbReference type="EMBL" id="KAJ1368713.1"/>
    </source>
</evidence>
<dbReference type="EMBL" id="JAHQIW010006277">
    <property type="protein sequence ID" value="KAJ1368713.1"/>
    <property type="molecule type" value="Genomic_DNA"/>
</dbReference>
<accession>A0AAD5R334</accession>
<evidence type="ECO:0000313" key="2">
    <source>
        <dbReference type="Proteomes" id="UP001196413"/>
    </source>
</evidence>
<sequence>MRNAYLENTIAPYRVSHRNVATMQAIYDTFVDDDGSDDGNVVRGIDPAIGKLDGQEVLIFDISGFEKEQVQWA</sequence>
<gene>
    <name evidence="1" type="ORF">KIN20_029970</name>
</gene>